<keyword evidence="3" id="KW-1185">Reference proteome</keyword>
<reference evidence="2 3" key="1">
    <citation type="journal article" name="Front. Microbiol.">
        <title>Sugar Metabolism of the First Thermophilic Planctomycete Thermogutta terrifontis: Comparative Genomic and Transcriptomic Approaches.</title>
        <authorList>
            <person name="Elcheninov A.G."/>
            <person name="Menzel P."/>
            <person name="Gudbergsdottir S.R."/>
            <person name="Slesarev A.I."/>
            <person name="Kadnikov V.V."/>
            <person name="Krogh A."/>
            <person name="Bonch-Osmolovskaya E.A."/>
            <person name="Peng X."/>
            <person name="Kublanov I.V."/>
        </authorList>
    </citation>
    <scope>NUCLEOTIDE SEQUENCE [LARGE SCALE GENOMIC DNA]</scope>
    <source>
        <strain evidence="2 3">R1</strain>
    </source>
</reference>
<protein>
    <submittedName>
        <fullName evidence="2">Uncharacterized protein</fullName>
    </submittedName>
</protein>
<sequence>MKHGHLPQRVQFDRRPGLPFAGNHREERELRVLKGDVQTHGGTCVLRAKERQFSSVEPHYVLPFGEKREGVALRGGICHAVCVTAPCGFVVPSDVGERQHRLC</sequence>
<feature type="region of interest" description="Disordered" evidence="1">
    <location>
        <begin position="1"/>
        <end position="23"/>
    </location>
</feature>
<gene>
    <name evidence="2" type="ORF">THTE_1928</name>
</gene>
<dbReference type="EMBL" id="CP018477">
    <property type="protein sequence ID" value="ASV74530.1"/>
    <property type="molecule type" value="Genomic_DNA"/>
</dbReference>
<evidence type="ECO:0000256" key="1">
    <source>
        <dbReference type="SAM" id="MobiDB-lite"/>
    </source>
</evidence>
<evidence type="ECO:0000313" key="2">
    <source>
        <dbReference type="EMBL" id="ASV74530.1"/>
    </source>
</evidence>
<dbReference type="AlphaFoldDB" id="A0A286REY9"/>
<accession>A0A286REY9</accession>
<evidence type="ECO:0000313" key="3">
    <source>
        <dbReference type="Proteomes" id="UP000215086"/>
    </source>
</evidence>
<proteinExistence type="predicted"/>
<dbReference type="Proteomes" id="UP000215086">
    <property type="component" value="Chromosome"/>
</dbReference>
<name>A0A286REY9_9BACT</name>
<dbReference type="KEGG" id="ttf:THTE_1928"/>
<organism evidence="2 3">
    <name type="scientific">Thermogutta terrifontis</name>
    <dbReference type="NCBI Taxonomy" id="1331910"/>
    <lineage>
        <taxon>Bacteria</taxon>
        <taxon>Pseudomonadati</taxon>
        <taxon>Planctomycetota</taxon>
        <taxon>Planctomycetia</taxon>
        <taxon>Pirellulales</taxon>
        <taxon>Thermoguttaceae</taxon>
        <taxon>Thermogutta</taxon>
    </lineage>
</organism>